<name>A0A6A5YKV7_9PLEO</name>
<accession>A0A6A5YKV7</accession>
<sequence length="136" mass="14667">MAIKWNDPEVRERLIAALIGAMGGTVNCREVARLFGGEATYNAVECALRKPKKLAKQLLDDAVDKKSPAASPARPPRTPKKEKIDPLTNGVKSGRVTKKKANGSPIKKEIRQDENNIMLTSGAEADSEGEGDQSLV</sequence>
<feature type="compositionally biased region" description="Acidic residues" evidence="1">
    <location>
        <begin position="125"/>
        <end position="136"/>
    </location>
</feature>
<reference evidence="2" key="1">
    <citation type="journal article" date="2020" name="Stud. Mycol.">
        <title>101 Dothideomycetes genomes: a test case for predicting lifestyles and emergence of pathogens.</title>
        <authorList>
            <person name="Haridas S."/>
            <person name="Albert R."/>
            <person name="Binder M."/>
            <person name="Bloem J."/>
            <person name="Labutti K."/>
            <person name="Salamov A."/>
            <person name="Andreopoulos B."/>
            <person name="Baker S."/>
            <person name="Barry K."/>
            <person name="Bills G."/>
            <person name="Bluhm B."/>
            <person name="Cannon C."/>
            <person name="Castanera R."/>
            <person name="Culley D."/>
            <person name="Daum C."/>
            <person name="Ezra D."/>
            <person name="Gonzalez J."/>
            <person name="Henrissat B."/>
            <person name="Kuo A."/>
            <person name="Liang C."/>
            <person name="Lipzen A."/>
            <person name="Lutzoni F."/>
            <person name="Magnuson J."/>
            <person name="Mondo S."/>
            <person name="Nolan M."/>
            <person name="Ohm R."/>
            <person name="Pangilinan J."/>
            <person name="Park H.-J."/>
            <person name="Ramirez L."/>
            <person name="Alfaro M."/>
            <person name="Sun H."/>
            <person name="Tritt A."/>
            <person name="Yoshinaga Y."/>
            <person name="Zwiers L.-H."/>
            <person name="Turgeon B."/>
            <person name="Goodwin S."/>
            <person name="Spatafora J."/>
            <person name="Crous P."/>
            <person name="Grigoriev I."/>
        </authorList>
    </citation>
    <scope>NUCLEOTIDE SEQUENCE</scope>
    <source>
        <strain evidence="2">CBS 627.86</strain>
    </source>
</reference>
<dbReference type="EMBL" id="ML977353">
    <property type="protein sequence ID" value="KAF2107580.1"/>
    <property type="molecule type" value="Genomic_DNA"/>
</dbReference>
<feature type="region of interest" description="Disordered" evidence="1">
    <location>
        <begin position="60"/>
        <end position="136"/>
    </location>
</feature>
<evidence type="ECO:0000256" key="1">
    <source>
        <dbReference type="SAM" id="MobiDB-lite"/>
    </source>
</evidence>
<gene>
    <name evidence="2" type="ORF">BDV96DRAFT_606421</name>
</gene>
<keyword evidence="3" id="KW-1185">Reference proteome</keyword>
<dbReference type="AlphaFoldDB" id="A0A6A5YKV7"/>
<proteinExistence type="predicted"/>
<evidence type="ECO:0000313" key="3">
    <source>
        <dbReference type="Proteomes" id="UP000799770"/>
    </source>
</evidence>
<protein>
    <submittedName>
        <fullName evidence="2">Uncharacterized protein</fullName>
    </submittedName>
</protein>
<organism evidence="2 3">
    <name type="scientific">Lophiotrema nucula</name>
    <dbReference type="NCBI Taxonomy" id="690887"/>
    <lineage>
        <taxon>Eukaryota</taxon>
        <taxon>Fungi</taxon>
        <taxon>Dikarya</taxon>
        <taxon>Ascomycota</taxon>
        <taxon>Pezizomycotina</taxon>
        <taxon>Dothideomycetes</taxon>
        <taxon>Pleosporomycetidae</taxon>
        <taxon>Pleosporales</taxon>
        <taxon>Lophiotremataceae</taxon>
        <taxon>Lophiotrema</taxon>
    </lineage>
</organism>
<dbReference type="Proteomes" id="UP000799770">
    <property type="component" value="Unassembled WGS sequence"/>
</dbReference>
<dbReference type="OrthoDB" id="4828117at2759"/>
<evidence type="ECO:0000313" key="2">
    <source>
        <dbReference type="EMBL" id="KAF2107580.1"/>
    </source>
</evidence>